<sequence>MDIARTLLNRFARLEAARAPKLSRIARAYCGFVAFAEQVRAEIAAGVLDRDFPLMELQRWEREKLC</sequence>
<accession>A0ABW3ZNT3</accession>
<organism evidence="1 2">
    <name type="scientific">Litorisediminicola beolgyonensis</name>
    <dbReference type="NCBI Taxonomy" id="1173614"/>
    <lineage>
        <taxon>Bacteria</taxon>
        <taxon>Pseudomonadati</taxon>
        <taxon>Pseudomonadota</taxon>
        <taxon>Alphaproteobacteria</taxon>
        <taxon>Rhodobacterales</taxon>
        <taxon>Paracoccaceae</taxon>
        <taxon>Litorisediminicola</taxon>
    </lineage>
</organism>
<reference evidence="2" key="1">
    <citation type="journal article" date="2019" name="Int. J. Syst. Evol. Microbiol.">
        <title>The Global Catalogue of Microorganisms (GCM) 10K type strain sequencing project: providing services to taxonomists for standard genome sequencing and annotation.</title>
        <authorList>
            <consortium name="The Broad Institute Genomics Platform"/>
            <consortium name="The Broad Institute Genome Sequencing Center for Infectious Disease"/>
            <person name="Wu L."/>
            <person name="Ma J."/>
        </authorList>
    </citation>
    <scope>NUCLEOTIDE SEQUENCE [LARGE SCALE GENOMIC DNA]</scope>
    <source>
        <strain evidence="2">CCUG 62953</strain>
    </source>
</reference>
<dbReference type="Proteomes" id="UP001597135">
    <property type="component" value="Unassembled WGS sequence"/>
</dbReference>
<name>A0ABW3ZNT3_9RHOB</name>
<comment type="caution">
    <text evidence="1">The sequence shown here is derived from an EMBL/GenBank/DDBJ whole genome shotgun (WGS) entry which is preliminary data.</text>
</comment>
<gene>
    <name evidence="1" type="ORF">ACFQ4E_20470</name>
</gene>
<evidence type="ECO:0000313" key="2">
    <source>
        <dbReference type="Proteomes" id="UP001597135"/>
    </source>
</evidence>
<evidence type="ECO:0000313" key="1">
    <source>
        <dbReference type="EMBL" id="MFD1344816.1"/>
    </source>
</evidence>
<keyword evidence="2" id="KW-1185">Reference proteome</keyword>
<proteinExistence type="predicted"/>
<protein>
    <submittedName>
        <fullName evidence="1">Uncharacterized protein</fullName>
    </submittedName>
</protein>
<dbReference type="EMBL" id="JBHTMU010000080">
    <property type="protein sequence ID" value="MFD1344816.1"/>
    <property type="molecule type" value="Genomic_DNA"/>
</dbReference>